<dbReference type="NCBIfam" id="TIGR00452">
    <property type="entry name" value="tRNA 5-methoxyuridine(34)/uridine 5-oxyacetic acid(34) synthase CmoB"/>
    <property type="match status" value="1"/>
</dbReference>
<evidence type="ECO:0000256" key="3">
    <source>
        <dbReference type="HAMAP-Rule" id="MF_01590"/>
    </source>
</evidence>
<dbReference type="GO" id="GO:0008168">
    <property type="term" value="F:methyltransferase activity"/>
    <property type="evidence" value="ECO:0007669"/>
    <property type="project" value="UniProtKB-KW"/>
</dbReference>
<comment type="similarity">
    <text evidence="3">Belongs to the class I-like SAM-binding methyltransferase superfamily. CmoB family.</text>
</comment>
<feature type="binding site" evidence="3">
    <location>
        <position position="116"/>
    </location>
    <ligand>
        <name>carboxy-S-adenosyl-L-methionine</name>
        <dbReference type="ChEBI" id="CHEBI:134278"/>
    </ligand>
</feature>
<accession>A0A1Y6CSS9</accession>
<evidence type="ECO:0000256" key="1">
    <source>
        <dbReference type="ARBA" id="ARBA00022679"/>
    </source>
</evidence>
<feature type="binding site" evidence="3">
    <location>
        <position position="111"/>
    </location>
    <ligand>
        <name>carboxy-S-adenosyl-L-methionine</name>
        <dbReference type="ChEBI" id="CHEBI:134278"/>
    </ligand>
</feature>
<organism evidence="4 5">
    <name type="scientific">Methylomagnum ishizawai</name>
    <dbReference type="NCBI Taxonomy" id="1760988"/>
    <lineage>
        <taxon>Bacteria</taxon>
        <taxon>Pseudomonadati</taxon>
        <taxon>Pseudomonadota</taxon>
        <taxon>Gammaproteobacteria</taxon>
        <taxon>Methylococcales</taxon>
        <taxon>Methylococcaceae</taxon>
        <taxon>Methylomagnum</taxon>
    </lineage>
</organism>
<dbReference type="Proteomes" id="UP000192923">
    <property type="component" value="Unassembled WGS sequence"/>
</dbReference>
<dbReference type="PANTHER" id="PTHR43464">
    <property type="entry name" value="METHYLTRANSFERASE"/>
    <property type="match status" value="1"/>
</dbReference>
<comment type="catalytic activity">
    <reaction evidence="3">
        <text>carboxy-S-adenosyl-L-methionine + 5-hydroxyuridine(34) in tRNA = 5-carboxymethoxyuridine(34) in tRNA + S-adenosyl-L-homocysteine + H(+)</text>
        <dbReference type="Rhea" id="RHEA:52848"/>
        <dbReference type="Rhea" id="RHEA-COMP:13381"/>
        <dbReference type="Rhea" id="RHEA-COMP:13383"/>
        <dbReference type="ChEBI" id="CHEBI:15378"/>
        <dbReference type="ChEBI" id="CHEBI:57856"/>
        <dbReference type="ChEBI" id="CHEBI:134278"/>
        <dbReference type="ChEBI" id="CHEBI:136877"/>
        <dbReference type="ChEBI" id="CHEBI:136879"/>
    </reaction>
</comment>
<feature type="binding site" evidence="3">
    <location>
        <position position="97"/>
    </location>
    <ligand>
        <name>carboxy-S-adenosyl-L-methionine</name>
        <dbReference type="ChEBI" id="CHEBI:134278"/>
    </ligand>
</feature>
<feature type="binding site" evidence="3">
    <location>
        <position position="202"/>
    </location>
    <ligand>
        <name>carboxy-S-adenosyl-L-methionine</name>
        <dbReference type="ChEBI" id="CHEBI:134278"/>
    </ligand>
</feature>
<protein>
    <recommendedName>
        <fullName evidence="3">tRNA U34 carboxymethyltransferase</fullName>
        <ecNumber evidence="3">2.5.1.-</ecNumber>
    </recommendedName>
</protein>
<keyword evidence="2 3" id="KW-0819">tRNA processing</keyword>
<gene>
    <name evidence="3" type="primary">cmoB</name>
    <name evidence="4" type="ORF">SAMN02949497_0945</name>
</gene>
<dbReference type="RefSeq" id="WP_085210410.1">
    <property type="nucleotide sequence ID" value="NZ_FXAM01000001.1"/>
</dbReference>
<dbReference type="HAMAP" id="MF_01590">
    <property type="entry name" value="tRNA_carboxymethyltr_CmoB"/>
    <property type="match status" value="1"/>
</dbReference>
<feature type="binding site" evidence="3">
    <location>
        <begin position="186"/>
        <end position="187"/>
    </location>
    <ligand>
        <name>carboxy-S-adenosyl-L-methionine</name>
        <dbReference type="ChEBI" id="CHEBI:134278"/>
    </ligand>
</feature>
<dbReference type="AlphaFoldDB" id="A0A1Y6CSS9"/>
<dbReference type="STRING" id="1760988.SAMN02949497_0945"/>
<dbReference type="EC" id="2.5.1.-" evidence="3"/>
<evidence type="ECO:0000313" key="4">
    <source>
        <dbReference type="EMBL" id="SMF93658.1"/>
    </source>
</evidence>
<dbReference type="PANTHER" id="PTHR43464:SF95">
    <property type="entry name" value="TRNA U34 CARBOXYMETHYLTRANSFERASE"/>
    <property type="match status" value="1"/>
</dbReference>
<dbReference type="GO" id="GO:0002098">
    <property type="term" value="P:tRNA wobble uridine modification"/>
    <property type="evidence" value="ECO:0007669"/>
    <property type="project" value="InterPro"/>
</dbReference>
<evidence type="ECO:0000256" key="2">
    <source>
        <dbReference type="ARBA" id="ARBA00022694"/>
    </source>
</evidence>
<dbReference type="InterPro" id="IPR010017">
    <property type="entry name" value="CmoB"/>
</dbReference>
<reference evidence="4 5" key="1">
    <citation type="submission" date="2016-12" db="EMBL/GenBank/DDBJ databases">
        <authorList>
            <person name="Song W.-J."/>
            <person name="Kurnit D.M."/>
        </authorList>
    </citation>
    <scope>NUCLEOTIDE SEQUENCE [LARGE SCALE GENOMIC DNA]</scope>
    <source>
        <strain evidence="4 5">175</strain>
    </source>
</reference>
<dbReference type="InterPro" id="IPR029063">
    <property type="entry name" value="SAM-dependent_MTases_sf"/>
</dbReference>
<feature type="binding site" evidence="3">
    <location>
        <position position="136"/>
    </location>
    <ligand>
        <name>carboxy-S-adenosyl-L-methionine</name>
        <dbReference type="ChEBI" id="CHEBI:134278"/>
    </ligand>
</feature>
<dbReference type="NCBIfam" id="NF011650">
    <property type="entry name" value="PRK15068.1"/>
    <property type="match status" value="1"/>
</dbReference>
<keyword evidence="5" id="KW-1185">Reference proteome</keyword>
<dbReference type="SUPFAM" id="SSF53335">
    <property type="entry name" value="S-adenosyl-L-methionine-dependent methyltransferases"/>
    <property type="match status" value="1"/>
</dbReference>
<feature type="binding site" evidence="3">
    <location>
        <begin position="158"/>
        <end position="160"/>
    </location>
    <ligand>
        <name>carboxy-S-adenosyl-L-methionine</name>
        <dbReference type="ChEBI" id="CHEBI:134278"/>
    </ligand>
</feature>
<dbReference type="GO" id="GO:0032259">
    <property type="term" value="P:methylation"/>
    <property type="evidence" value="ECO:0007669"/>
    <property type="project" value="UniProtKB-KW"/>
</dbReference>
<dbReference type="EMBL" id="FXAM01000001">
    <property type="protein sequence ID" value="SMF93658.1"/>
    <property type="molecule type" value="Genomic_DNA"/>
</dbReference>
<dbReference type="GO" id="GO:0016765">
    <property type="term" value="F:transferase activity, transferring alkyl or aryl (other than methyl) groups"/>
    <property type="evidence" value="ECO:0007669"/>
    <property type="project" value="UniProtKB-UniRule"/>
</dbReference>
<name>A0A1Y6CSS9_9GAMM</name>
<dbReference type="InterPro" id="IPR027555">
    <property type="entry name" value="Mo5U34_MeTrfas-like"/>
</dbReference>
<proteinExistence type="inferred from homology"/>
<dbReference type="CDD" id="cd02440">
    <property type="entry name" value="AdoMet_MTases"/>
    <property type="match status" value="1"/>
</dbReference>
<keyword evidence="4" id="KW-0489">Methyltransferase</keyword>
<feature type="binding site" evidence="3">
    <location>
        <position position="206"/>
    </location>
    <ligand>
        <name>carboxy-S-adenosyl-L-methionine</name>
        <dbReference type="ChEBI" id="CHEBI:134278"/>
    </ligand>
</feature>
<feature type="binding site" evidence="3">
    <location>
        <position position="321"/>
    </location>
    <ligand>
        <name>carboxy-S-adenosyl-L-methionine</name>
        <dbReference type="ChEBI" id="CHEBI:134278"/>
    </ligand>
</feature>
<keyword evidence="1 3" id="KW-0808">Transferase</keyword>
<dbReference type="OrthoDB" id="9773188at2"/>
<evidence type="ECO:0000313" key="5">
    <source>
        <dbReference type="Proteomes" id="UP000192923"/>
    </source>
</evidence>
<comment type="function">
    <text evidence="3">Catalyzes carboxymethyl transfer from carboxy-S-adenosyl-L-methionine (Cx-SAM) to 5-hydroxyuridine (ho5U) to form 5-carboxymethoxyuridine (cmo5U) at position 34 in tRNAs.</text>
</comment>
<dbReference type="Gene3D" id="3.40.50.150">
    <property type="entry name" value="Vaccinia Virus protein VP39"/>
    <property type="match status" value="1"/>
</dbReference>
<sequence>MIDIPELSVYATLAETFPEPVFRPWLELLPAQLARAFAADRHGDWPRWREVLRRLPPIQPAWVNLNVDAVQLKGRADAAAELALIETLLRELHPWRKGPYDVLGIPIDTEWRSDLKWRRLESAIQPLAGRTVLDVGCGNGYHAWRMIGAGAERVVGIDPTLLSVVQFLAIRHFAGDFPVYVLPVGIDDVPPNLGAFDTVFSMGVLYHRRSPLDHLLELKGCLREGGELVLETLVIEGGAGQVLVPEDRYARMRNVWFIPSCPTLESWLKRCGYRNIRLIDVTPTTAEEQRSTDWMRFQSLPDCLDPANPGLTVEGLPAPRRAVFLAEGS</sequence>
<dbReference type="Pfam" id="PF08003">
    <property type="entry name" value="Methyltransf_9"/>
    <property type="match status" value="1"/>
</dbReference>
<comment type="subunit">
    <text evidence="3">Homotetramer.</text>
</comment>